<evidence type="ECO:0000313" key="4">
    <source>
        <dbReference type="Proteomes" id="UP000006056"/>
    </source>
</evidence>
<gene>
    <name evidence="3" type="ordered locus">Terro_0335</name>
</gene>
<dbReference type="Proteomes" id="UP000006056">
    <property type="component" value="Chromosome"/>
</dbReference>
<name>I3ZBR6_TERRK</name>
<protein>
    <submittedName>
        <fullName evidence="3">Uncharacterized protein</fullName>
    </submittedName>
</protein>
<feature type="region of interest" description="Disordered" evidence="1">
    <location>
        <begin position="24"/>
        <end position="51"/>
    </location>
</feature>
<keyword evidence="4" id="KW-1185">Reference proteome</keyword>
<proteinExistence type="predicted"/>
<evidence type="ECO:0000256" key="1">
    <source>
        <dbReference type="SAM" id="MobiDB-lite"/>
    </source>
</evidence>
<organism evidence="3 4">
    <name type="scientific">Terriglobus roseus (strain DSM 18391 / NRRL B-41598 / KBS 63)</name>
    <dbReference type="NCBI Taxonomy" id="926566"/>
    <lineage>
        <taxon>Bacteria</taxon>
        <taxon>Pseudomonadati</taxon>
        <taxon>Acidobacteriota</taxon>
        <taxon>Terriglobia</taxon>
        <taxon>Terriglobales</taxon>
        <taxon>Acidobacteriaceae</taxon>
        <taxon>Terriglobus</taxon>
    </lineage>
</organism>
<dbReference type="HOGENOM" id="CLU_3104835_0_0_0"/>
<keyword evidence="2" id="KW-0732">Signal</keyword>
<evidence type="ECO:0000256" key="2">
    <source>
        <dbReference type="SAM" id="SignalP"/>
    </source>
</evidence>
<dbReference type="STRING" id="926566.Terro_0335"/>
<evidence type="ECO:0000313" key="3">
    <source>
        <dbReference type="EMBL" id="AFL86684.1"/>
    </source>
</evidence>
<dbReference type="RefSeq" id="WP_014784253.1">
    <property type="nucleotide sequence ID" value="NC_018014.1"/>
</dbReference>
<feature type="signal peptide" evidence="2">
    <location>
        <begin position="1"/>
        <end position="22"/>
    </location>
</feature>
<sequence>MKKLVITSVALFALVGSITAQAQVRKPKPQGGNAPVPVCPANDPNGCGIYQ</sequence>
<dbReference type="KEGG" id="trs:Terro_0335"/>
<dbReference type="EMBL" id="CP003379">
    <property type="protein sequence ID" value="AFL86684.1"/>
    <property type="molecule type" value="Genomic_DNA"/>
</dbReference>
<accession>I3ZBR6</accession>
<dbReference type="OrthoDB" id="123486at2"/>
<feature type="chain" id="PRO_5003683627" evidence="2">
    <location>
        <begin position="23"/>
        <end position="51"/>
    </location>
</feature>
<dbReference type="AlphaFoldDB" id="I3ZBR6"/>
<reference evidence="3 4" key="1">
    <citation type="submission" date="2012-06" db="EMBL/GenBank/DDBJ databases">
        <title>Complete genome of Terriglobus roseus DSM 18391.</title>
        <authorList>
            <consortium name="US DOE Joint Genome Institute (JGI-PGF)"/>
            <person name="Lucas S."/>
            <person name="Copeland A."/>
            <person name="Lapidus A."/>
            <person name="Glavina del Rio T."/>
            <person name="Dalin E."/>
            <person name="Tice H."/>
            <person name="Bruce D."/>
            <person name="Goodwin L."/>
            <person name="Pitluck S."/>
            <person name="Peters L."/>
            <person name="Mikhailova N."/>
            <person name="Munk A.C.C."/>
            <person name="Kyrpides N."/>
            <person name="Mavromatis K."/>
            <person name="Ivanova N."/>
            <person name="Brettin T."/>
            <person name="Detter J.C."/>
            <person name="Han C."/>
            <person name="Larimer F."/>
            <person name="Land M."/>
            <person name="Hauser L."/>
            <person name="Markowitz V."/>
            <person name="Cheng J.-F."/>
            <person name="Hugenholtz P."/>
            <person name="Woyke T."/>
            <person name="Wu D."/>
            <person name="Brambilla E."/>
            <person name="Klenk H.-P."/>
            <person name="Eisen J.A."/>
        </authorList>
    </citation>
    <scope>NUCLEOTIDE SEQUENCE [LARGE SCALE GENOMIC DNA]</scope>
    <source>
        <strain evidence="4">DSM 18391 / NRRL B-41598 / KBS 63</strain>
    </source>
</reference>